<evidence type="ECO:0000313" key="23">
    <source>
        <dbReference type="Proteomes" id="UP000214365"/>
    </source>
</evidence>
<evidence type="ECO:0000256" key="2">
    <source>
        <dbReference type="ARBA" id="ARBA00004613"/>
    </source>
</evidence>
<keyword evidence="23" id="KW-1185">Reference proteome</keyword>
<evidence type="ECO:0000256" key="19">
    <source>
        <dbReference type="SAM" id="MobiDB-lite"/>
    </source>
</evidence>
<dbReference type="GO" id="GO:0005576">
    <property type="term" value="C:extracellular region"/>
    <property type="evidence" value="ECO:0007669"/>
    <property type="project" value="UniProtKB-SubCell"/>
</dbReference>
<dbReference type="GO" id="GO:0008422">
    <property type="term" value="F:beta-glucosidase activity"/>
    <property type="evidence" value="ECO:0007669"/>
    <property type="project" value="UniProtKB-EC"/>
</dbReference>
<dbReference type="EMBL" id="LFMY01000003">
    <property type="protein sequence ID" value="OKL62248.1"/>
    <property type="molecule type" value="Genomic_DNA"/>
</dbReference>
<keyword evidence="10" id="KW-0325">Glycoprotein</keyword>
<comment type="subcellular location">
    <subcellularLocation>
        <location evidence="2">Secreted</location>
    </subcellularLocation>
</comment>
<dbReference type="InterPro" id="IPR001764">
    <property type="entry name" value="Glyco_hydro_3_N"/>
</dbReference>
<dbReference type="InterPro" id="IPR032710">
    <property type="entry name" value="NTF2-like_dom_sf"/>
</dbReference>
<feature type="domain" description="Fibronectin type III-like" evidence="21">
    <location>
        <begin position="702"/>
        <end position="773"/>
    </location>
</feature>
<dbReference type="GO" id="GO:0030245">
    <property type="term" value="P:cellulose catabolic process"/>
    <property type="evidence" value="ECO:0007669"/>
    <property type="project" value="UniProtKB-KW"/>
</dbReference>
<comment type="function">
    <text evidence="14">Beta-glucosidases are one of a number of cellulolytic enzymes involved in the degradation of cellulosic biomass. Catalyzes the last step releasing glucose from the inhibitory cellobiose.</text>
</comment>
<comment type="caution">
    <text evidence="22">The sequence shown here is derived from an EMBL/GenBank/DDBJ whole genome shotgun (WGS) entry which is preliminary data.</text>
</comment>
<dbReference type="InterPro" id="IPR013783">
    <property type="entry name" value="Ig-like_fold"/>
</dbReference>
<dbReference type="PRINTS" id="PR00133">
    <property type="entry name" value="GLHYDRLASE3"/>
</dbReference>
<gene>
    <name evidence="22" type="ORF">UA08_02203</name>
</gene>
<comment type="pathway">
    <text evidence="3">Glycan metabolism; cellulose degradation.</text>
</comment>
<evidence type="ECO:0000256" key="5">
    <source>
        <dbReference type="ARBA" id="ARBA00012744"/>
    </source>
</evidence>
<proteinExistence type="inferred from homology"/>
<comment type="catalytic activity">
    <reaction evidence="1">
        <text>Hydrolysis of terminal, non-reducing beta-D-glucosyl residues with release of beta-D-glucose.</text>
        <dbReference type="EC" id="3.2.1.21"/>
    </reaction>
</comment>
<dbReference type="Gene3D" id="2.60.40.10">
    <property type="entry name" value="Immunoglobulins"/>
    <property type="match status" value="1"/>
</dbReference>
<dbReference type="Gene3D" id="3.40.50.1700">
    <property type="entry name" value="Glycoside hydrolase family 3 C-terminal domain"/>
    <property type="match status" value="1"/>
</dbReference>
<keyword evidence="7 20" id="KW-0732">Signal</keyword>
<dbReference type="InterPro" id="IPR002772">
    <property type="entry name" value="Glyco_hydro_3_C"/>
</dbReference>
<feature type="region of interest" description="Disordered" evidence="19">
    <location>
        <begin position="356"/>
        <end position="376"/>
    </location>
</feature>
<dbReference type="FunFam" id="3.20.20.300:FF:000002">
    <property type="entry name" value="Probable beta-glucosidase"/>
    <property type="match status" value="1"/>
</dbReference>
<evidence type="ECO:0000256" key="9">
    <source>
        <dbReference type="ARBA" id="ARBA00023001"/>
    </source>
</evidence>
<keyword evidence="13" id="KW-0624">Polysaccharide degradation</keyword>
<dbReference type="Gene3D" id="3.10.450.50">
    <property type="match status" value="1"/>
</dbReference>
<evidence type="ECO:0000256" key="16">
    <source>
        <dbReference type="ARBA" id="ARBA00041276"/>
    </source>
</evidence>
<dbReference type="OrthoDB" id="416222at2759"/>
<dbReference type="InterPro" id="IPR017853">
    <property type="entry name" value="GH"/>
</dbReference>
<dbReference type="Gene3D" id="3.20.20.300">
    <property type="entry name" value="Glycoside hydrolase, family 3, N-terminal domain"/>
    <property type="match status" value="1"/>
</dbReference>
<evidence type="ECO:0000256" key="1">
    <source>
        <dbReference type="ARBA" id="ARBA00000448"/>
    </source>
</evidence>
<dbReference type="InterPro" id="IPR050288">
    <property type="entry name" value="Cellulose_deg_GH3"/>
</dbReference>
<keyword evidence="6" id="KW-0964">Secreted</keyword>
<dbReference type="Pfam" id="PF14310">
    <property type="entry name" value="Fn3-like"/>
    <property type="match status" value="1"/>
</dbReference>
<dbReference type="SMART" id="SM01217">
    <property type="entry name" value="Fn3_like"/>
    <property type="match status" value="1"/>
</dbReference>
<evidence type="ECO:0000256" key="15">
    <source>
        <dbReference type="ARBA" id="ARBA00039579"/>
    </source>
</evidence>
<keyword evidence="8" id="KW-0378">Hydrolase</keyword>
<reference evidence="22 23" key="1">
    <citation type="submission" date="2015-06" db="EMBL/GenBank/DDBJ databases">
        <title>Talaromyces atroroseus IBT 11181 draft genome.</title>
        <authorList>
            <person name="Rasmussen K.B."/>
            <person name="Rasmussen S."/>
            <person name="Petersen B."/>
            <person name="Sicheritz-Ponten T."/>
            <person name="Mortensen U.H."/>
            <person name="Thrane U."/>
        </authorList>
    </citation>
    <scope>NUCLEOTIDE SEQUENCE [LARGE SCALE GENOMIC DNA]</scope>
    <source>
        <strain evidence="22 23">IBT 11181</strain>
    </source>
</reference>
<dbReference type="AlphaFoldDB" id="A0A225AY36"/>
<dbReference type="SUPFAM" id="SSF54427">
    <property type="entry name" value="NTF2-like"/>
    <property type="match status" value="1"/>
</dbReference>
<evidence type="ECO:0000256" key="8">
    <source>
        <dbReference type="ARBA" id="ARBA00022801"/>
    </source>
</evidence>
<keyword evidence="11" id="KW-0119">Carbohydrate metabolism</keyword>
<evidence type="ECO:0000256" key="4">
    <source>
        <dbReference type="ARBA" id="ARBA00005336"/>
    </source>
</evidence>
<evidence type="ECO:0000256" key="20">
    <source>
        <dbReference type="SAM" id="SignalP"/>
    </source>
</evidence>
<evidence type="ECO:0000256" key="12">
    <source>
        <dbReference type="ARBA" id="ARBA00023295"/>
    </source>
</evidence>
<evidence type="ECO:0000256" key="7">
    <source>
        <dbReference type="ARBA" id="ARBA00022729"/>
    </source>
</evidence>
<dbReference type="GeneID" id="31001958"/>
<accession>A0A225AY36</accession>
<dbReference type="EC" id="3.2.1.21" evidence="5"/>
<evidence type="ECO:0000313" key="22">
    <source>
        <dbReference type="EMBL" id="OKL62248.1"/>
    </source>
</evidence>
<evidence type="ECO:0000256" key="17">
    <source>
        <dbReference type="ARBA" id="ARBA00041601"/>
    </source>
</evidence>
<organism evidence="22 23">
    <name type="scientific">Talaromyces atroroseus</name>
    <dbReference type="NCBI Taxonomy" id="1441469"/>
    <lineage>
        <taxon>Eukaryota</taxon>
        <taxon>Fungi</taxon>
        <taxon>Dikarya</taxon>
        <taxon>Ascomycota</taxon>
        <taxon>Pezizomycotina</taxon>
        <taxon>Eurotiomycetes</taxon>
        <taxon>Eurotiomycetidae</taxon>
        <taxon>Eurotiales</taxon>
        <taxon>Trichocomaceae</taxon>
        <taxon>Talaromyces</taxon>
        <taxon>Talaromyces sect. Trachyspermi</taxon>
    </lineage>
</organism>
<evidence type="ECO:0000259" key="21">
    <source>
        <dbReference type="SMART" id="SM01217"/>
    </source>
</evidence>
<evidence type="ECO:0000256" key="10">
    <source>
        <dbReference type="ARBA" id="ARBA00023180"/>
    </source>
</evidence>
<sequence>MAFTTALSKNLLLLLNFLAFVSISTGKASPIPAATGLSYIVPPPAPNGGKQWGAALSIAEDLINQLTLQEKVSLVTGQEGICTAQTGNITRLGIPKMCYSDGPAGPRPGNTQWPSGVTTAATWDTELMYARSYSMGQDFYNLGYHVAMGMVTGGPLGRSPRGGRNWEGWYADPYATGIASWHGVRGLRDSGVQALSKHWIAYEQETFRNPYNFTEPYSIYNASEQVPISSNLDDKTTHELYMWSFAEAIRAGVTHIMCAYNAVNGTHSCANSESNNRLLKTELNFQGALISDWGATWGTEAFVQGGLDVNLPGLGFGGILGPFYDQELVQMVQNGTISESRLNEMVSRMLTPWIATGQRDKPLPPTATKAAESEPVHVDGQLRSAVEIARKISADGTIMLKNTGSLPLRNPRNIAVIGQDAGPSPLGIHGCGALFRNCDILQNNGTLSLGGGSGYAWANNLITPLQAIQSKALESNSFVQWVLDNNASSIILQTLAGQNGLAVENPDVCLVFADRYQRENMDRNDLNLNIGNWTRSEDIILETAANCNNTIVVLHVGGPVIMEAWIDNPNVTAVLAPLFPGEQTGPGLVDILWVGKKETDYPPHTISAPHTVTPQANFTEKLKIDYRWFDTYNITPRFGEPSLTNTSADHNIGINLDTYPDAHGIQETNEQFDGQTEGQSIYDVVATISAKVTNTGEWIASEVAQLYVEFPAVEEEPPKVLRGFQKVKNLHPRASQTASFPIRRKDIRVWDVALQKWRLPQAGNITFHVGASSRNLPLFVATAIHTQEQTLRLSFHKADRLVITADDETFDQEFLRDCEIEGFETIYLPFQEDSKRYAYQLNRIKESLSVSESYGVIDHYLQLPNNNKLCALIAYYPAKIPHPEAKFPESIHVVVHFARQNVDVDYGPRGMRRRHLIERRRINTGLGTGNRLSLGYLAYAYPNAEVGFAEYALGHYDRTSADLAWSRTLKALQAGFRKEPDLEKVWEDVQDARYFSSDPFDYVARYQEEKTPSTFYAPSLQGVSSSEELRHFYETVFGREKLPSMNIRLLSRTIGADRVVDELYMSFIHSQSMDWILPGVPPTNRQVDVILISIVSLRGGKLYSEHVHWNQASVLTQVGLLNPELVPSQFESVKDSLFRGKEAAMTILNGPG</sequence>
<evidence type="ECO:0000256" key="6">
    <source>
        <dbReference type="ARBA" id="ARBA00022525"/>
    </source>
</evidence>
<evidence type="ECO:0000256" key="3">
    <source>
        <dbReference type="ARBA" id="ARBA00004987"/>
    </source>
</evidence>
<dbReference type="RefSeq" id="XP_020122369.1">
    <property type="nucleotide sequence ID" value="XM_020264959.1"/>
</dbReference>
<feature type="chain" id="PRO_5012510931" description="Probable beta-glucosidase G" evidence="20">
    <location>
        <begin position="29"/>
        <end position="1152"/>
    </location>
</feature>
<comment type="similarity">
    <text evidence="4">Belongs to the glycosyl hydrolase 3 family.</text>
</comment>
<dbReference type="PANTHER" id="PTHR42715">
    <property type="entry name" value="BETA-GLUCOSIDASE"/>
    <property type="match status" value="1"/>
</dbReference>
<keyword evidence="9" id="KW-0136">Cellulose degradation</keyword>
<evidence type="ECO:0000256" key="11">
    <source>
        <dbReference type="ARBA" id="ARBA00023277"/>
    </source>
</evidence>
<dbReference type="Pfam" id="PF00933">
    <property type="entry name" value="Glyco_hydro_3"/>
    <property type="match status" value="1"/>
</dbReference>
<dbReference type="SUPFAM" id="SSF52279">
    <property type="entry name" value="Beta-D-glucan exohydrolase, C-terminal domain"/>
    <property type="match status" value="1"/>
</dbReference>
<protein>
    <recommendedName>
        <fullName evidence="15">Probable beta-glucosidase G</fullName>
        <ecNumber evidence="5">3.2.1.21</ecNumber>
    </recommendedName>
    <alternativeName>
        <fullName evidence="16">Beta-D-glucoside glucohydrolase G</fullName>
    </alternativeName>
    <alternativeName>
        <fullName evidence="17">Cellobiase G</fullName>
    </alternativeName>
    <alternativeName>
        <fullName evidence="18">Gentiobiase G</fullName>
    </alternativeName>
</protein>
<feature type="signal peptide" evidence="20">
    <location>
        <begin position="1"/>
        <end position="28"/>
    </location>
</feature>
<dbReference type="InterPro" id="IPR036881">
    <property type="entry name" value="Glyco_hydro_3_C_sf"/>
</dbReference>
<dbReference type="Pfam" id="PF01915">
    <property type="entry name" value="Glyco_hydro_3_C"/>
    <property type="match status" value="1"/>
</dbReference>
<keyword evidence="12" id="KW-0326">Glycosidase</keyword>
<dbReference type="SUPFAM" id="SSF51445">
    <property type="entry name" value="(Trans)glycosidases"/>
    <property type="match status" value="1"/>
</dbReference>
<dbReference type="PANTHER" id="PTHR42715:SF12">
    <property type="entry name" value="BETA-GLUCOSIDASE G-RELATED"/>
    <property type="match status" value="1"/>
</dbReference>
<name>A0A225AY36_TALAT</name>
<dbReference type="STRING" id="1441469.A0A225AY36"/>
<evidence type="ECO:0000256" key="14">
    <source>
        <dbReference type="ARBA" id="ARBA00024983"/>
    </source>
</evidence>
<evidence type="ECO:0000256" key="13">
    <source>
        <dbReference type="ARBA" id="ARBA00023326"/>
    </source>
</evidence>
<dbReference type="InterPro" id="IPR036962">
    <property type="entry name" value="Glyco_hydro_3_N_sf"/>
</dbReference>
<evidence type="ECO:0000256" key="18">
    <source>
        <dbReference type="ARBA" id="ARBA00041808"/>
    </source>
</evidence>
<dbReference type="Proteomes" id="UP000214365">
    <property type="component" value="Unassembled WGS sequence"/>
</dbReference>
<dbReference type="InterPro" id="IPR026891">
    <property type="entry name" value="Fn3-like"/>
</dbReference>